<reference evidence="1 2" key="1">
    <citation type="submission" date="2014-02" db="EMBL/GenBank/DDBJ databases">
        <title>The genome sequence of Colletotrichum simmondsii CBS122122.</title>
        <authorList>
            <person name="Baroncelli R."/>
            <person name="Thon M.R."/>
        </authorList>
    </citation>
    <scope>NUCLEOTIDE SEQUENCE [LARGE SCALE GENOMIC DNA]</scope>
    <source>
        <strain evidence="1 2">CBS122122</strain>
    </source>
</reference>
<dbReference type="AlphaFoldDB" id="A0A135SWV7"/>
<proteinExistence type="predicted"/>
<organism evidence="1 2">
    <name type="scientific">Colletotrichum simmondsii</name>
    <dbReference type="NCBI Taxonomy" id="703756"/>
    <lineage>
        <taxon>Eukaryota</taxon>
        <taxon>Fungi</taxon>
        <taxon>Dikarya</taxon>
        <taxon>Ascomycota</taxon>
        <taxon>Pezizomycotina</taxon>
        <taxon>Sordariomycetes</taxon>
        <taxon>Hypocreomycetidae</taxon>
        <taxon>Glomerellales</taxon>
        <taxon>Glomerellaceae</taxon>
        <taxon>Colletotrichum</taxon>
        <taxon>Colletotrichum acutatum species complex</taxon>
    </lineage>
</organism>
<name>A0A135SWV7_9PEZI</name>
<protein>
    <submittedName>
        <fullName evidence="1">Uncharacterized protein</fullName>
    </submittedName>
</protein>
<sequence length="247" mass="27694">MFTGKMQSNNYNASIDIAGKYADLPRGSGILDDITHFNQGEFMKNHLNPKSLPNNLSKPLLEDYHAEKAAEGICAAAVMHWLDTGTVPPPTEEMAAKLARVQGSFETDTERDYLKWCSNLSDSFKNLKRVEDSKGINLDDTQQFINYLLDNSGKINTKLKLFLILSFKYRGKSCAHAVGWNLWTRSFFDPNNGVWKVNTPDPKNGIWKIMTSGNDPDPATVIACSIIVLDEIRKRYGDPVSIQAITF</sequence>
<comment type="caution">
    <text evidence="1">The sequence shown here is derived from an EMBL/GenBank/DDBJ whole genome shotgun (WGS) entry which is preliminary data.</text>
</comment>
<evidence type="ECO:0000313" key="2">
    <source>
        <dbReference type="Proteomes" id="UP000070328"/>
    </source>
</evidence>
<evidence type="ECO:0000313" key="1">
    <source>
        <dbReference type="EMBL" id="KXH40399.1"/>
    </source>
</evidence>
<dbReference type="EMBL" id="JFBX01000370">
    <property type="protein sequence ID" value="KXH40399.1"/>
    <property type="molecule type" value="Genomic_DNA"/>
</dbReference>
<dbReference type="Proteomes" id="UP000070328">
    <property type="component" value="Unassembled WGS sequence"/>
</dbReference>
<keyword evidence="2" id="KW-1185">Reference proteome</keyword>
<accession>A0A135SWV7</accession>
<dbReference type="OrthoDB" id="4848348at2759"/>
<gene>
    <name evidence="1" type="ORF">CSIM01_10147</name>
</gene>